<dbReference type="AlphaFoldDB" id="A0A0F9LFW5"/>
<name>A0A0F9LFW5_9ZZZZ</name>
<accession>A0A0F9LFW5</accession>
<dbReference type="EMBL" id="LAZR01011158">
    <property type="protein sequence ID" value="KKM63120.1"/>
    <property type="molecule type" value="Genomic_DNA"/>
</dbReference>
<evidence type="ECO:0000313" key="1">
    <source>
        <dbReference type="EMBL" id="KKM63120.1"/>
    </source>
</evidence>
<sequence>MADELSLRFSMSYDKDGAKVSRKHSISVDVAGDVFAHEIQPVDTIEEELHQGTWLGNPGYLYIVNLDDTNFVELGITTGVYTVKLLAGEVALFRVNGATIYVKADTAICHLEYILIEL</sequence>
<protein>
    <submittedName>
        <fullName evidence="1">Uncharacterized protein</fullName>
    </submittedName>
</protein>
<reference evidence="1" key="1">
    <citation type="journal article" date="2015" name="Nature">
        <title>Complex archaea that bridge the gap between prokaryotes and eukaryotes.</title>
        <authorList>
            <person name="Spang A."/>
            <person name="Saw J.H."/>
            <person name="Jorgensen S.L."/>
            <person name="Zaremba-Niedzwiedzka K."/>
            <person name="Martijn J."/>
            <person name="Lind A.E."/>
            <person name="van Eijk R."/>
            <person name="Schleper C."/>
            <person name="Guy L."/>
            <person name="Ettema T.J."/>
        </authorList>
    </citation>
    <scope>NUCLEOTIDE SEQUENCE</scope>
</reference>
<comment type="caution">
    <text evidence="1">The sequence shown here is derived from an EMBL/GenBank/DDBJ whole genome shotgun (WGS) entry which is preliminary data.</text>
</comment>
<gene>
    <name evidence="1" type="ORF">LCGC14_1514660</name>
</gene>
<proteinExistence type="predicted"/>
<organism evidence="1">
    <name type="scientific">marine sediment metagenome</name>
    <dbReference type="NCBI Taxonomy" id="412755"/>
    <lineage>
        <taxon>unclassified sequences</taxon>
        <taxon>metagenomes</taxon>
        <taxon>ecological metagenomes</taxon>
    </lineage>
</organism>